<evidence type="ECO:0000313" key="9">
    <source>
        <dbReference type="Proteomes" id="UP000250125"/>
    </source>
</evidence>
<feature type="transmembrane region" description="Helical" evidence="7">
    <location>
        <begin position="217"/>
        <end position="240"/>
    </location>
</feature>
<keyword evidence="3" id="KW-1003">Cell membrane</keyword>
<comment type="subcellular location">
    <subcellularLocation>
        <location evidence="1">Cell membrane</location>
        <topology evidence="1">Multi-pass membrane protein</topology>
    </subcellularLocation>
</comment>
<feature type="transmembrane region" description="Helical" evidence="7">
    <location>
        <begin position="104"/>
        <end position="125"/>
    </location>
</feature>
<evidence type="ECO:0000256" key="5">
    <source>
        <dbReference type="ARBA" id="ARBA00022989"/>
    </source>
</evidence>
<evidence type="ECO:0000256" key="3">
    <source>
        <dbReference type="ARBA" id="ARBA00022475"/>
    </source>
</evidence>
<dbReference type="GO" id="GO:0005886">
    <property type="term" value="C:plasma membrane"/>
    <property type="evidence" value="ECO:0007669"/>
    <property type="project" value="UniProtKB-SubCell"/>
</dbReference>
<feature type="transmembrane region" description="Helical" evidence="7">
    <location>
        <begin position="146"/>
        <end position="163"/>
    </location>
</feature>
<evidence type="ECO:0000256" key="7">
    <source>
        <dbReference type="SAM" id="Phobius"/>
    </source>
</evidence>
<dbReference type="Gene3D" id="1.20.1250.20">
    <property type="entry name" value="MFS general substrate transporter like domains"/>
    <property type="match status" value="1"/>
</dbReference>
<feature type="transmembrane region" description="Helical" evidence="7">
    <location>
        <begin position="308"/>
        <end position="327"/>
    </location>
</feature>
<dbReference type="OrthoDB" id="117970at2157"/>
<dbReference type="SUPFAM" id="SSF103473">
    <property type="entry name" value="MFS general substrate transporter"/>
    <property type="match status" value="1"/>
</dbReference>
<dbReference type="RefSeq" id="WP_088856383.1">
    <property type="nucleotide sequence ID" value="NZ_CP015103.1"/>
</dbReference>
<feature type="transmembrane region" description="Helical" evidence="7">
    <location>
        <begin position="77"/>
        <end position="98"/>
    </location>
</feature>
<dbReference type="InterPro" id="IPR036259">
    <property type="entry name" value="MFS_trans_sf"/>
</dbReference>
<evidence type="ECO:0000256" key="1">
    <source>
        <dbReference type="ARBA" id="ARBA00004651"/>
    </source>
</evidence>
<evidence type="ECO:0000313" key="8">
    <source>
        <dbReference type="EMBL" id="ASJ09150.1"/>
    </source>
</evidence>
<dbReference type="GO" id="GO:0022857">
    <property type="term" value="F:transmembrane transporter activity"/>
    <property type="evidence" value="ECO:0007669"/>
    <property type="project" value="InterPro"/>
</dbReference>
<keyword evidence="5 7" id="KW-1133">Transmembrane helix</keyword>
<name>A0A2Z2MYQ3_9EURY</name>
<dbReference type="Proteomes" id="UP000250125">
    <property type="component" value="Chromosome"/>
</dbReference>
<accession>A0A2Z2MYQ3</accession>
<keyword evidence="6 7" id="KW-0472">Membrane</keyword>
<evidence type="ECO:0000256" key="6">
    <source>
        <dbReference type="ARBA" id="ARBA00023136"/>
    </source>
</evidence>
<keyword evidence="9" id="KW-1185">Reference proteome</keyword>
<dbReference type="InterPro" id="IPR011701">
    <property type="entry name" value="MFS"/>
</dbReference>
<dbReference type="NCBIfam" id="TIGR00900">
    <property type="entry name" value="2A0121"/>
    <property type="match status" value="1"/>
</dbReference>
<proteinExistence type="predicted"/>
<feature type="transmembrane region" description="Helical" evidence="7">
    <location>
        <begin position="347"/>
        <end position="366"/>
    </location>
</feature>
<organism evidence="8 9">
    <name type="scientific">Thermococcus siculi</name>
    <dbReference type="NCBI Taxonomy" id="72803"/>
    <lineage>
        <taxon>Archaea</taxon>
        <taxon>Methanobacteriati</taxon>
        <taxon>Methanobacteriota</taxon>
        <taxon>Thermococci</taxon>
        <taxon>Thermococcales</taxon>
        <taxon>Thermococcaceae</taxon>
        <taxon>Thermococcus</taxon>
    </lineage>
</organism>
<gene>
    <name evidence="8" type="ORF">A3L11_07870</name>
</gene>
<feature type="transmembrane region" description="Helical" evidence="7">
    <location>
        <begin position="372"/>
        <end position="394"/>
    </location>
</feature>
<evidence type="ECO:0000256" key="2">
    <source>
        <dbReference type="ARBA" id="ARBA00022448"/>
    </source>
</evidence>
<sequence length="414" mass="44416">MLNDLRALGRNYWLYTVGRWISQAGWVVQDVAVPLYVLDKTGSGAMMSLFVMAELIPRLVLNPIAGVIGDRYDRKKLMYGLDLARGALLFAVIGFNLLDLRSLLVVQIAMSVMGTFFSAGISGMFPDLVEKEQLARANSVLQMGGQILRIAGPVLGGLIYALGGISLAILINAASFLGSGLFEVLIEYEWETRGLSSVREVWKDMLEGFRFIKGSRAVTLIISYAIILNTLLNPIFVVLIPYMARVVMGFSAVQFGGIEAAFTVGALAGNLLIAGKLGERSEGLVFKAIFAQLILMLSLAFVPGLGSLAYPIFLGLLGAIGFSNVLVNVPLFTKLQKAVPGEVRSRVFAAFETAVMATTPIGMAVAGPLLDVIGIVPLIVGAVLPSIAVTLYYLRFKETILNIGFEKTPGEVGA</sequence>
<dbReference type="EMBL" id="CP015103">
    <property type="protein sequence ID" value="ASJ09150.1"/>
    <property type="molecule type" value="Genomic_DNA"/>
</dbReference>
<dbReference type="CDD" id="cd06173">
    <property type="entry name" value="MFS_MefA_like"/>
    <property type="match status" value="1"/>
</dbReference>
<protein>
    <submittedName>
        <fullName evidence="8">MFS transporter</fullName>
    </submittedName>
</protein>
<dbReference type="GeneID" id="33318145"/>
<keyword evidence="2" id="KW-0813">Transport</keyword>
<dbReference type="InterPro" id="IPR004751">
    <property type="entry name" value="Drug_antiport"/>
</dbReference>
<dbReference type="PANTHER" id="PTHR43266:SF9">
    <property type="entry name" value="PERMEASE, MAJOR FACILITATOR SUPERFAMILY-RELATED"/>
    <property type="match status" value="1"/>
</dbReference>
<dbReference type="PANTHER" id="PTHR43266">
    <property type="entry name" value="MACROLIDE-EFFLUX PROTEIN"/>
    <property type="match status" value="1"/>
</dbReference>
<dbReference type="KEGG" id="tsl:A3L11_07870"/>
<dbReference type="Pfam" id="PF07690">
    <property type="entry name" value="MFS_1"/>
    <property type="match status" value="1"/>
</dbReference>
<feature type="transmembrane region" description="Helical" evidence="7">
    <location>
        <begin position="284"/>
        <end position="302"/>
    </location>
</feature>
<evidence type="ECO:0000256" key="4">
    <source>
        <dbReference type="ARBA" id="ARBA00022692"/>
    </source>
</evidence>
<keyword evidence="4 7" id="KW-0812">Transmembrane</keyword>
<feature type="transmembrane region" description="Helical" evidence="7">
    <location>
        <begin position="252"/>
        <end position="272"/>
    </location>
</feature>
<dbReference type="AlphaFoldDB" id="A0A2Z2MYQ3"/>
<reference evidence="8 9" key="1">
    <citation type="submission" date="2016-04" db="EMBL/GenBank/DDBJ databases">
        <title>Complete genome sequence of Thermococcus siculi type strain RG-20.</title>
        <authorList>
            <person name="Oger P.M."/>
        </authorList>
    </citation>
    <scope>NUCLEOTIDE SEQUENCE [LARGE SCALE GENOMIC DNA]</scope>
    <source>
        <strain evidence="8 9">RG-20</strain>
    </source>
</reference>